<evidence type="ECO:0000313" key="5">
    <source>
        <dbReference type="Proteomes" id="UP000053424"/>
    </source>
</evidence>
<dbReference type="OrthoDB" id="3270417at2759"/>
<feature type="transmembrane region" description="Helical" evidence="2">
    <location>
        <begin position="97"/>
        <end position="113"/>
    </location>
</feature>
<evidence type="ECO:0000313" key="4">
    <source>
        <dbReference type="EMBL" id="KIM38424.1"/>
    </source>
</evidence>
<protein>
    <recommendedName>
        <fullName evidence="3">DUF6534 domain-containing protein</fullName>
    </recommendedName>
</protein>
<dbReference type="InterPro" id="IPR045339">
    <property type="entry name" value="DUF6534"/>
</dbReference>
<keyword evidence="5" id="KW-1185">Reference proteome</keyword>
<feature type="transmembrane region" description="Helical" evidence="2">
    <location>
        <begin position="52"/>
        <end position="77"/>
    </location>
</feature>
<feature type="transmembrane region" description="Helical" evidence="2">
    <location>
        <begin position="232"/>
        <end position="252"/>
    </location>
</feature>
<dbReference type="PROSITE" id="PS51257">
    <property type="entry name" value="PROKAR_LIPOPROTEIN"/>
    <property type="match status" value="1"/>
</dbReference>
<dbReference type="EMBL" id="KN831791">
    <property type="protein sequence ID" value="KIM38424.1"/>
    <property type="molecule type" value="Genomic_DNA"/>
</dbReference>
<dbReference type="STRING" id="686832.A0A0C3C2B4"/>
<reference evidence="5" key="2">
    <citation type="submission" date="2015-01" db="EMBL/GenBank/DDBJ databases">
        <title>Evolutionary Origins and Diversification of the Mycorrhizal Mutualists.</title>
        <authorList>
            <consortium name="DOE Joint Genome Institute"/>
            <consortium name="Mycorrhizal Genomics Consortium"/>
            <person name="Kohler A."/>
            <person name="Kuo A."/>
            <person name="Nagy L.G."/>
            <person name="Floudas D."/>
            <person name="Copeland A."/>
            <person name="Barry K.W."/>
            <person name="Cichocki N."/>
            <person name="Veneault-Fourrey C."/>
            <person name="LaButti K."/>
            <person name="Lindquist E.A."/>
            <person name="Lipzen A."/>
            <person name="Lundell T."/>
            <person name="Morin E."/>
            <person name="Murat C."/>
            <person name="Riley R."/>
            <person name="Ohm R."/>
            <person name="Sun H."/>
            <person name="Tunlid A."/>
            <person name="Henrissat B."/>
            <person name="Grigoriev I.V."/>
            <person name="Hibbett D.S."/>
            <person name="Martin F."/>
        </authorList>
    </citation>
    <scope>NUCLEOTIDE SEQUENCE [LARGE SCALE GENOMIC DNA]</scope>
    <source>
        <strain evidence="5">h7</strain>
    </source>
</reference>
<proteinExistence type="predicted"/>
<dbReference type="Proteomes" id="UP000053424">
    <property type="component" value="Unassembled WGS sequence"/>
</dbReference>
<keyword evidence="2" id="KW-0812">Transmembrane</keyword>
<reference evidence="4 5" key="1">
    <citation type="submission" date="2014-04" db="EMBL/GenBank/DDBJ databases">
        <authorList>
            <consortium name="DOE Joint Genome Institute"/>
            <person name="Kuo A."/>
            <person name="Gay G."/>
            <person name="Dore J."/>
            <person name="Kohler A."/>
            <person name="Nagy L.G."/>
            <person name="Floudas D."/>
            <person name="Copeland A."/>
            <person name="Barry K.W."/>
            <person name="Cichocki N."/>
            <person name="Veneault-Fourrey C."/>
            <person name="LaButti K."/>
            <person name="Lindquist E.A."/>
            <person name="Lipzen A."/>
            <person name="Lundell T."/>
            <person name="Morin E."/>
            <person name="Murat C."/>
            <person name="Sun H."/>
            <person name="Tunlid A."/>
            <person name="Henrissat B."/>
            <person name="Grigoriev I.V."/>
            <person name="Hibbett D.S."/>
            <person name="Martin F."/>
            <person name="Nordberg H.P."/>
            <person name="Cantor M.N."/>
            <person name="Hua S.X."/>
        </authorList>
    </citation>
    <scope>NUCLEOTIDE SEQUENCE [LARGE SCALE GENOMIC DNA]</scope>
    <source>
        <strain evidence="5">h7</strain>
    </source>
</reference>
<feature type="domain" description="DUF6534" evidence="3">
    <location>
        <begin position="172"/>
        <end position="258"/>
    </location>
</feature>
<accession>A0A0C3C2B4</accession>
<feature type="transmembrane region" description="Helical" evidence="2">
    <location>
        <begin position="15"/>
        <end position="40"/>
    </location>
</feature>
<dbReference type="PANTHER" id="PTHR40465">
    <property type="entry name" value="CHROMOSOME 1, WHOLE GENOME SHOTGUN SEQUENCE"/>
    <property type="match status" value="1"/>
</dbReference>
<dbReference type="AlphaFoldDB" id="A0A0C3C2B4"/>
<dbReference type="Pfam" id="PF20152">
    <property type="entry name" value="DUF6534"/>
    <property type="match status" value="1"/>
</dbReference>
<keyword evidence="2" id="KW-0472">Membrane</keyword>
<evidence type="ECO:0000259" key="3">
    <source>
        <dbReference type="Pfam" id="PF20152"/>
    </source>
</evidence>
<organism evidence="4 5">
    <name type="scientific">Hebeloma cylindrosporum</name>
    <dbReference type="NCBI Taxonomy" id="76867"/>
    <lineage>
        <taxon>Eukaryota</taxon>
        <taxon>Fungi</taxon>
        <taxon>Dikarya</taxon>
        <taxon>Basidiomycota</taxon>
        <taxon>Agaricomycotina</taxon>
        <taxon>Agaricomycetes</taxon>
        <taxon>Agaricomycetidae</taxon>
        <taxon>Agaricales</taxon>
        <taxon>Agaricineae</taxon>
        <taxon>Hymenogastraceae</taxon>
        <taxon>Hebeloma</taxon>
    </lineage>
</organism>
<feature type="transmembrane region" description="Helical" evidence="2">
    <location>
        <begin position="206"/>
        <end position="226"/>
    </location>
</feature>
<dbReference type="PANTHER" id="PTHR40465:SF1">
    <property type="entry name" value="DUF6534 DOMAIN-CONTAINING PROTEIN"/>
    <property type="match status" value="1"/>
</dbReference>
<name>A0A0C3C2B4_HEBCY</name>
<feature type="transmembrane region" description="Helical" evidence="2">
    <location>
        <begin position="165"/>
        <end position="186"/>
    </location>
</feature>
<evidence type="ECO:0000256" key="2">
    <source>
        <dbReference type="SAM" id="Phobius"/>
    </source>
</evidence>
<feature type="transmembrane region" description="Helical" evidence="2">
    <location>
        <begin position="125"/>
        <end position="145"/>
    </location>
</feature>
<keyword evidence="2" id="KW-1133">Transmembrane helix</keyword>
<evidence type="ECO:0000256" key="1">
    <source>
        <dbReference type="SAM" id="MobiDB-lite"/>
    </source>
</evidence>
<dbReference type="HOGENOM" id="CLU_046025_5_3_1"/>
<feature type="region of interest" description="Disordered" evidence="1">
    <location>
        <begin position="311"/>
        <end position="331"/>
    </location>
</feature>
<gene>
    <name evidence="4" type="ORF">M413DRAFT_246121</name>
</gene>
<sequence length="331" mass="37156">MGFAMKDQVTLDNTIGAAFLGASASCILFGITIVQTQLYYHNFPKDWTFQKASVATLVIFATFHLIFTLHAVYFYIIVNFGNLAALQTIVWSFKGQLLINTLTALLVQGLYAMRVWKFGRNFSRFWSGFAVCIVAGGWVVGIFAVVKSYKQKNFTDLDSMRSILYAAPITATSVDVIIAAAMCYYLNRSRTSFVRTNNKIFNVMRYVLISGFLTSACSLCTLITYATMPHNLVFIGIDLVLPNLYINSYIAMLNTRKSMNDQETLSLDISKVLNMRPGSTMRTNDRNIHSVDDKMFRDGILLSPKGFTFNESNKSDQELESTRTLPSHGHA</sequence>